<feature type="binding site" evidence="9">
    <location>
        <begin position="277"/>
        <end position="282"/>
    </location>
    <ligand>
        <name>GTP</name>
        <dbReference type="ChEBI" id="CHEBI:37565"/>
    </ligand>
</feature>
<dbReference type="Proteomes" id="UP001592528">
    <property type="component" value="Unassembled WGS sequence"/>
</dbReference>
<feature type="binding site" evidence="9">
    <location>
        <position position="229"/>
    </location>
    <ligand>
        <name>Mn(2+)</name>
        <dbReference type="ChEBI" id="CHEBI:29035"/>
    </ligand>
</feature>
<feature type="domain" description="Phosphoenolpyruvate carboxykinase C-terminal P-loop" evidence="10">
    <location>
        <begin position="245"/>
        <end position="607"/>
    </location>
</feature>
<feature type="binding site" evidence="9">
    <location>
        <position position="301"/>
    </location>
    <ligand>
        <name>Mn(2+)</name>
        <dbReference type="ChEBI" id="CHEBI:29035"/>
    </ligand>
</feature>
<dbReference type="InterPro" id="IPR018091">
    <property type="entry name" value="PEP_carboxykin_GTP_CS"/>
</dbReference>
<evidence type="ECO:0000256" key="8">
    <source>
        <dbReference type="ARBA" id="ARBA00023239"/>
    </source>
</evidence>
<dbReference type="InterPro" id="IPR013035">
    <property type="entry name" value="PEP_carboxykinase_C"/>
</dbReference>
<dbReference type="SUPFAM" id="SSF53795">
    <property type="entry name" value="PEP carboxykinase-like"/>
    <property type="match status" value="1"/>
</dbReference>
<feature type="binding site" evidence="9">
    <location>
        <position position="249"/>
    </location>
    <ligand>
        <name>Mn(2+)</name>
        <dbReference type="ChEBI" id="CHEBI:29035"/>
    </ligand>
</feature>
<feature type="binding site" evidence="9">
    <location>
        <position position="81"/>
    </location>
    <ligand>
        <name>substrate</name>
    </ligand>
</feature>
<reference evidence="12 13" key="1">
    <citation type="submission" date="2024-09" db="EMBL/GenBank/DDBJ databases">
        <authorList>
            <person name="Lee S.D."/>
        </authorList>
    </citation>
    <scope>NUCLEOTIDE SEQUENCE [LARGE SCALE GENOMIC DNA]</scope>
    <source>
        <strain evidence="12 13">N1-5</strain>
    </source>
</reference>
<dbReference type="Pfam" id="PF00821">
    <property type="entry name" value="PEPCK_GTP"/>
    <property type="match status" value="1"/>
</dbReference>
<feature type="binding site" evidence="9">
    <location>
        <begin position="220"/>
        <end position="222"/>
    </location>
    <ligand>
        <name>substrate</name>
    </ligand>
</feature>
<comment type="subunit">
    <text evidence="9">Monomer.</text>
</comment>
<feature type="binding site" evidence="9">
    <location>
        <position position="276"/>
    </location>
    <ligand>
        <name>substrate</name>
    </ligand>
</feature>
<gene>
    <name evidence="9" type="primary">pckG</name>
    <name evidence="12" type="ORF">ACEZDJ_06040</name>
</gene>
<evidence type="ECO:0000256" key="2">
    <source>
        <dbReference type="ARBA" id="ARBA00022432"/>
    </source>
</evidence>
<feature type="binding site" evidence="9">
    <location>
        <begin position="519"/>
        <end position="522"/>
    </location>
    <ligand>
        <name>GTP</name>
        <dbReference type="ChEBI" id="CHEBI:37565"/>
    </ligand>
</feature>
<comment type="catalytic activity">
    <reaction evidence="9">
        <text>oxaloacetate + GTP = phosphoenolpyruvate + GDP + CO2</text>
        <dbReference type="Rhea" id="RHEA:10388"/>
        <dbReference type="ChEBI" id="CHEBI:16452"/>
        <dbReference type="ChEBI" id="CHEBI:16526"/>
        <dbReference type="ChEBI" id="CHEBI:37565"/>
        <dbReference type="ChEBI" id="CHEBI:58189"/>
        <dbReference type="ChEBI" id="CHEBI:58702"/>
        <dbReference type="EC" id="4.1.1.32"/>
    </reaction>
</comment>
<dbReference type="InterPro" id="IPR035077">
    <property type="entry name" value="PEP_carboxykinase_GTP_C"/>
</dbReference>
<dbReference type="NCBIfam" id="NF003253">
    <property type="entry name" value="PRK04210.1"/>
    <property type="match status" value="1"/>
</dbReference>
<keyword evidence="4 9" id="KW-0547">Nucleotide-binding</keyword>
<evidence type="ECO:0000259" key="11">
    <source>
        <dbReference type="Pfam" id="PF17297"/>
    </source>
</evidence>
<dbReference type="HAMAP" id="MF_00452">
    <property type="entry name" value="PEPCK_GTP"/>
    <property type="match status" value="1"/>
</dbReference>
<dbReference type="Gene3D" id="3.40.449.10">
    <property type="entry name" value="Phosphoenolpyruvate Carboxykinase, domain 1"/>
    <property type="match status" value="1"/>
</dbReference>
<sequence length="610" mass="66966">MPYENSALATSAPTQHKPLLAWVQEIAELTQPDRIEWCDGSEAEYQRLCDLLVDKGTFTRLNPEKRPNSYYAASDPSDVARVEDRTFICSEREQDAGPTNNWKAPAEMRAVFGELFEGSMRGRTMYVVPFSMGPVGSPLAACGVEITDSAYVAVSMRTMTRMGQAVLDHLGEDGEFVRAVHSLGAPLAEGQADVAWPCNPTKYISHFPETREIWSYGSGYGGNALLGKKCYALRIASTMARDEGWLAEHMLILKLTPPETPSGKGEPVYLTAAFPSACGKTNLAMLQPTIPGWTVETIGDDIAWMRFGADGRLYAINPEFGFFGVAPGTGADTNANAVESMWGNTVFTNVALTDDGDVWWEGLTEEPPAHLTDWRGNSWTPESPTPAAHPNARFTVPASQCPIIAPEWEDPAGVPISAILFGGRRASAVPLVTESFDWQHGVFLGANVASEKTAAAEGTVGELRRDPFAMLPFCGYNMGDYFAHWVKLGRQAEAAKLPKIYYVNWFRKNADGKFVWPGFGENSRVLKWIVERLQGGADGVTTPIGVLPTRAALDLDGLDIDEADLELLLSVDPEIWRQEAALIPEHLELFGEHTPKELWAEYDRLVERLG</sequence>
<evidence type="ECO:0000256" key="7">
    <source>
        <dbReference type="ARBA" id="ARBA00023211"/>
    </source>
</evidence>
<dbReference type="PANTHER" id="PTHR11561">
    <property type="entry name" value="PHOSPHOENOLPYRUVATE CARBOXYKINASE"/>
    <property type="match status" value="1"/>
</dbReference>
<evidence type="ECO:0000256" key="6">
    <source>
        <dbReference type="ARBA" id="ARBA00023134"/>
    </source>
</evidence>
<keyword evidence="2 9" id="KW-0312">Gluconeogenesis</keyword>
<feature type="binding site" evidence="9">
    <location>
        <begin position="391"/>
        <end position="393"/>
    </location>
    <ligand>
        <name>substrate</name>
    </ligand>
</feature>
<comment type="pathway">
    <text evidence="9">Carbohydrate biosynthesis; gluconeogenesis.</text>
</comment>
<dbReference type="PIRSF" id="PIRSF001348">
    <property type="entry name" value="PEP_carboxykinase_GTP"/>
    <property type="match status" value="1"/>
</dbReference>
<dbReference type="CDD" id="cd00819">
    <property type="entry name" value="PEPCK_GTP"/>
    <property type="match status" value="1"/>
</dbReference>
<evidence type="ECO:0000256" key="3">
    <source>
        <dbReference type="ARBA" id="ARBA00022723"/>
    </source>
</evidence>
<protein>
    <recommendedName>
        <fullName evidence="9">Phosphoenolpyruvate carboxykinase [GTP]</fullName>
        <shortName evidence="9">PEP carboxykinase</shortName>
        <shortName evidence="9">PEPCK</shortName>
        <ecNumber evidence="9">4.1.1.32</ecNumber>
    </recommendedName>
    <alternativeName>
        <fullName evidence="9">GTP-dependent phosphoenolpyruvate carboxykinase</fullName>
        <shortName evidence="9">GTP-PEPCK</shortName>
    </alternativeName>
</protein>
<evidence type="ECO:0000256" key="9">
    <source>
        <dbReference type="HAMAP-Rule" id="MF_00452"/>
    </source>
</evidence>
<feature type="domain" description="Phosphoenolpyruvate carboxykinase GTP-utilising N-terminal" evidence="11">
    <location>
        <begin position="22"/>
        <end position="241"/>
    </location>
</feature>
<evidence type="ECO:0000259" key="10">
    <source>
        <dbReference type="Pfam" id="PF00821"/>
    </source>
</evidence>
<comment type="cofactor">
    <cofactor evidence="9">
        <name>Mn(2+)</name>
        <dbReference type="ChEBI" id="CHEBI:29035"/>
    </cofactor>
    <text evidence="9">Binds 1 Mn(2+) ion per subunit.</text>
</comment>
<feature type="active site" evidence="9">
    <location>
        <position position="278"/>
    </location>
</feature>
<dbReference type="Gene3D" id="3.90.228.20">
    <property type="match status" value="1"/>
</dbReference>
<accession>A0ABV6UHA6</accession>
<dbReference type="InterPro" id="IPR008210">
    <property type="entry name" value="PEP_carboxykinase_N"/>
</dbReference>
<comment type="subcellular location">
    <subcellularLocation>
        <location evidence="9">Cytoplasm</location>
    </subcellularLocation>
</comment>
<evidence type="ECO:0000256" key="1">
    <source>
        <dbReference type="ARBA" id="ARBA00005796"/>
    </source>
</evidence>
<evidence type="ECO:0000313" key="13">
    <source>
        <dbReference type="Proteomes" id="UP001592528"/>
    </source>
</evidence>
<feature type="binding site" evidence="9">
    <location>
        <position position="393"/>
    </location>
    <ligand>
        <name>GTP</name>
        <dbReference type="ChEBI" id="CHEBI:37565"/>
    </ligand>
</feature>
<dbReference type="RefSeq" id="WP_051725682.1">
    <property type="nucleotide sequence ID" value="NZ_JBHEZZ010000003.1"/>
</dbReference>
<dbReference type="EMBL" id="JBHEZZ010000003">
    <property type="protein sequence ID" value="MFC1400840.1"/>
    <property type="molecule type" value="Genomic_DNA"/>
</dbReference>
<dbReference type="SUPFAM" id="SSF68923">
    <property type="entry name" value="PEP carboxykinase N-terminal domain"/>
    <property type="match status" value="1"/>
</dbReference>
<keyword evidence="5 9" id="KW-0210">Decarboxylase</keyword>
<keyword evidence="8 9" id="KW-0456">Lyase</keyword>
<feature type="binding site" evidence="9">
    <location>
        <position position="424"/>
    </location>
    <ligand>
        <name>GTP</name>
        <dbReference type="ChEBI" id="CHEBI:37565"/>
    </ligand>
</feature>
<dbReference type="PANTHER" id="PTHR11561:SF0">
    <property type="entry name" value="PHOSPHOENOLPYRUVATE CARBOXYKINASE [GTP]-RELATED"/>
    <property type="match status" value="1"/>
</dbReference>
<keyword evidence="6 9" id="KW-0342">GTP-binding</keyword>
<organism evidence="12 13">
    <name type="scientific">Streptacidiphilus cavernicola</name>
    <dbReference type="NCBI Taxonomy" id="3342716"/>
    <lineage>
        <taxon>Bacteria</taxon>
        <taxon>Bacillati</taxon>
        <taxon>Actinomycetota</taxon>
        <taxon>Actinomycetes</taxon>
        <taxon>Kitasatosporales</taxon>
        <taxon>Streptomycetaceae</taxon>
        <taxon>Streptacidiphilus</taxon>
    </lineage>
</organism>
<dbReference type="Pfam" id="PF17297">
    <property type="entry name" value="PEPCK_N"/>
    <property type="match status" value="1"/>
</dbReference>
<dbReference type="Gene3D" id="2.170.8.10">
    <property type="entry name" value="Phosphoenolpyruvate Carboxykinase, domain 2"/>
    <property type="match status" value="1"/>
</dbReference>
<keyword evidence="7 9" id="KW-0464">Manganese</keyword>
<keyword evidence="3 9" id="KW-0479">Metal-binding</keyword>
<name>A0ABV6UHA6_9ACTN</name>
<dbReference type="PROSITE" id="PS00505">
    <property type="entry name" value="PEPCK_GTP"/>
    <property type="match status" value="1"/>
</dbReference>
<comment type="caution">
    <text evidence="12">The sequence shown here is derived from an EMBL/GenBank/DDBJ whole genome shotgun (WGS) entry which is preliminary data.</text>
</comment>
<comment type="function">
    <text evidence="9">Catalyzes the conversion of oxaloacetate (OAA) to phosphoenolpyruvate (PEP), the rate-limiting step in the metabolic pathway that produces glucose from lactate and other precursors derived from the citric acid cycle.</text>
</comment>
<evidence type="ECO:0000256" key="4">
    <source>
        <dbReference type="ARBA" id="ARBA00022741"/>
    </source>
</evidence>
<evidence type="ECO:0000313" key="12">
    <source>
        <dbReference type="EMBL" id="MFC1400840.1"/>
    </source>
</evidence>
<keyword evidence="9" id="KW-0963">Cytoplasm</keyword>
<proteinExistence type="inferred from homology"/>
<dbReference type="EC" id="4.1.1.32" evidence="9"/>
<dbReference type="InterPro" id="IPR008209">
    <property type="entry name" value="PEP_carboxykinase_GTP"/>
</dbReference>
<evidence type="ECO:0000256" key="5">
    <source>
        <dbReference type="ARBA" id="ARBA00022793"/>
    </source>
</evidence>
<dbReference type="InterPro" id="IPR035078">
    <property type="entry name" value="PEP_carboxykinase_GTP_N"/>
</dbReference>
<comment type="similarity">
    <text evidence="1 9">Belongs to the phosphoenolpyruvate carboxykinase [GTP] family.</text>
</comment>
<dbReference type="GO" id="GO:0004613">
    <property type="term" value="F:phosphoenolpyruvate carboxykinase (GTP) activity"/>
    <property type="evidence" value="ECO:0007669"/>
    <property type="project" value="UniProtKB-EC"/>
</dbReference>
<keyword evidence="13" id="KW-1185">Reference proteome</keyword>